<dbReference type="InterPro" id="IPR020930">
    <property type="entry name" value="Ribosomal_uL5_bac-type"/>
</dbReference>
<organism evidence="9 10">
    <name type="scientific">Hoylesella timonensis S9-PR14</name>
    <dbReference type="NCBI Taxonomy" id="1401062"/>
    <lineage>
        <taxon>Bacteria</taxon>
        <taxon>Pseudomonadati</taxon>
        <taxon>Bacteroidota</taxon>
        <taxon>Bacteroidia</taxon>
        <taxon>Bacteroidales</taxon>
        <taxon>Prevotellaceae</taxon>
        <taxon>Hoylesella</taxon>
    </lineage>
</organism>
<proteinExistence type="inferred from homology"/>
<gene>
    <name evidence="5" type="primary">rplY</name>
    <name evidence="5" type="synonym">ctc</name>
    <name evidence="9" type="ORF">HMPREF9304_12470</name>
</gene>
<dbReference type="GO" id="GO:0006412">
    <property type="term" value="P:translation"/>
    <property type="evidence" value="ECO:0007669"/>
    <property type="project" value="UniProtKB-UniRule"/>
</dbReference>
<evidence type="ECO:0000313" key="9">
    <source>
        <dbReference type="EMBL" id="KGI21060.1"/>
    </source>
</evidence>
<comment type="function">
    <text evidence="5">This is one of the proteins that binds to the 5S RNA in the ribosome where it forms part of the central protuberance.</text>
</comment>
<dbReference type="InterPro" id="IPR001021">
    <property type="entry name" value="Ribosomal_bL25_long"/>
</dbReference>
<comment type="subunit">
    <text evidence="5">Part of the 50S ribosomal subunit; part of the 5S rRNA/L5/L18/L25 subcomplex. Contacts the 5S rRNA. Binds to the 5S rRNA independently of L5 and L18.</text>
</comment>
<dbReference type="Pfam" id="PF01386">
    <property type="entry name" value="Ribosomal_L25p"/>
    <property type="match status" value="1"/>
</dbReference>
<evidence type="ECO:0000256" key="3">
    <source>
        <dbReference type="ARBA" id="ARBA00022980"/>
    </source>
</evidence>
<accession>A0A098YMS4</accession>
<dbReference type="InterPro" id="IPR037121">
    <property type="entry name" value="Ribosomal_bL25_C"/>
</dbReference>
<feature type="region of interest" description="Disordered" evidence="6">
    <location>
        <begin position="186"/>
        <end position="216"/>
    </location>
</feature>
<dbReference type="Gene3D" id="2.170.120.20">
    <property type="entry name" value="Ribosomal protein L25, beta domain"/>
    <property type="match status" value="1"/>
</dbReference>
<keyword evidence="3 5" id="KW-0689">Ribosomal protein</keyword>
<dbReference type="GO" id="GO:0003735">
    <property type="term" value="F:structural constituent of ribosome"/>
    <property type="evidence" value="ECO:0007669"/>
    <property type="project" value="InterPro"/>
</dbReference>
<dbReference type="SUPFAM" id="SSF50715">
    <property type="entry name" value="Ribosomal protein L25-like"/>
    <property type="match status" value="1"/>
</dbReference>
<dbReference type="NCBIfam" id="TIGR00731">
    <property type="entry name" value="bL25_bact_ctc"/>
    <property type="match status" value="1"/>
</dbReference>
<dbReference type="CDD" id="cd00495">
    <property type="entry name" value="Ribosomal_L25_TL5_CTC"/>
    <property type="match status" value="1"/>
</dbReference>
<dbReference type="InterPro" id="IPR029751">
    <property type="entry name" value="Ribosomal_L25_dom"/>
</dbReference>
<dbReference type="Pfam" id="PF14693">
    <property type="entry name" value="Ribosomal_TL5_C"/>
    <property type="match status" value="1"/>
</dbReference>
<evidence type="ECO:0000256" key="4">
    <source>
        <dbReference type="ARBA" id="ARBA00023274"/>
    </source>
</evidence>
<evidence type="ECO:0000256" key="2">
    <source>
        <dbReference type="ARBA" id="ARBA00022884"/>
    </source>
</evidence>
<dbReference type="RefSeq" id="WP_036929393.1">
    <property type="nucleotide sequence ID" value="NZ_JRPQ01000208.1"/>
</dbReference>
<evidence type="ECO:0000256" key="1">
    <source>
        <dbReference type="ARBA" id="ARBA00022730"/>
    </source>
</evidence>
<keyword evidence="4 5" id="KW-0687">Ribonucleoprotein</keyword>
<dbReference type="Gene3D" id="2.40.240.10">
    <property type="entry name" value="Ribosomal Protein L25, Chain P"/>
    <property type="match status" value="1"/>
</dbReference>
<protein>
    <recommendedName>
        <fullName evidence="5">Large ribosomal subunit protein bL25</fullName>
    </recommendedName>
    <alternativeName>
        <fullName evidence="5">General stress protein CTC</fullName>
    </alternativeName>
</protein>
<keyword evidence="1 5" id="KW-0699">rRNA-binding</keyword>
<feature type="domain" description="Large ribosomal subunit protein bL25 L25" evidence="7">
    <location>
        <begin position="8"/>
        <end position="96"/>
    </location>
</feature>
<dbReference type="AlphaFoldDB" id="A0A098YMS4"/>
<dbReference type="GO" id="GO:0008097">
    <property type="term" value="F:5S rRNA binding"/>
    <property type="evidence" value="ECO:0007669"/>
    <property type="project" value="InterPro"/>
</dbReference>
<comment type="caution">
    <text evidence="9">The sequence shown here is derived from an EMBL/GenBank/DDBJ whole genome shotgun (WGS) entry which is preliminary data.</text>
</comment>
<name>A0A098YMS4_9BACT</name>
<evidence type="ECO:0000256" key="6">
    <source>
        <dbReference type="SAM" id="MobiDB-lite"/>
    </source>
</evidence>
<comment type="similarity">
    <text evidence="5">Belongs to the bacterial ribosomal protein bL25 family. CTC subfamily.</text>
</comment>
<evidence type="ECO:0000259" key="8">
    <source>
        <dbReference type="Pfam" id="PF14693"/>
    </source>
</evidence>
<evidence type="ECO:0000259" key="7">
    <source>
        <dbReference type="Pfam" id="PF01386"/>
    </source>
</evidence>
<dbReference type="HAMAP" id="MF_01334">
    <property type="entry name" value="Ribosomal_bL25_CTC"/>
    <property type="match status" value="1"/>
</dbReference>
<evidence type="ECO:0000313" key="10">
    <source>
        <dbReference type="Proteomes" id="UP000029723"/>
    </source>
</evidence>
<dbReference type="NCBIfam" id="NF004132">
    <property type="entry name" value="PRK05618.2-2"/>
    <property type="match status" value="1"/>
</dbReference>
<reference evidence="9 10" key="1">
    <citation type="submission" date="2014-07" db="EMBL/GenBank/DDBJ databases">
        <authorList>
            <person name="McCorrison J."/>
            <person name="Sanka R."/>
            <person name="Torralba M."/>
            <person name="Gillis M."/>
            <person name="Haft D.H."/>
            <person name="Methe B."/>
            <person name="Sutton G."/>
            <person name="Nelson K.E."/>
        </authorList>
    </citation>
    <scope>NUCLEOTIDE SEQUENCE [LARGE SCALE GENOMIC DNA]</scope>
    <source>
        <strain evidence="9 10">S9-PR14</strain>
    </source>
</reference>
<dbReference type="InterPro" id="IPR020056">
    <property type="entry name" value="Rbsml_bL25/Gln-tRNA_synth_N"/>
</dbReference>
<dbReference type="InterPro" id="IPR011035">
    <property type="entry name" value="Ribosomal_bL25/Gln-tRNA_synth"/>
</dbReference>
<sequence length="216" mass="23571">MKEINVSGQKREDLGKKASKHLRKEGLVPCNLYGEQKEDGKPVALAFAAPMSELRKIVYTPHIYVINLNIDGEHHTAILKELQFHPVTDALLHVDFYAVNDQKPITIGIPVKLVGLAQGVRDGGRMNLSVRKINVTAPYQQIPEHLDIDVTKLKIGKSIKVGQLSFDGLTMATSKDVVVCSIKMTRSATASSDTSDEAEEEGGEEPAAEGEEKAEA</sequence>
<dbReference type="OrthoDB" id="9786489at2"/>
<feature type="domain" description="Large ribosomal subunit protein bL25 beta" evidence="8">
    <location>
        <begin position="105"/>
        <end position="185"/>
    </location>
</feature>
<dbReference type="InterPro" id="IPR020057">
    <property type="entry name" value="Ribosomal_bL25_b-dom"/>
</dbReference>
<dbReference type="EMBL" id="JRPQ01000208">
    <property type="protein sequence ID" value="KGI21060.1"/>
    <property type="molecule type" value="Genomic_DNA"/>
</dbReference>
<keyword evidence="2 5" id="KW-0694">RNA-binding</keyword>
<feature type="compositionally biased region" description="Acidic residues" evidence="6">
    <location>
        <begin position="194"/>
        <end position="209"/>
    </location>
</feature>
<dbReference type="PANTHER" id="PTHR33284:SF1">
    <property type="entry name" value="RIBOSOMAL PROTEIN L25_GLN-TRNA SYNTHETASE, ANTI-CODON-BINDING DOMAIN-CONTAINING PROTEIN"/>
    <property type="match status" value="1"/>
</dbReference>
<dbReference type="GO" id="GO:0022625">
    <property type="term" value="C:cytosolic large ribosomal subunit"/>
    <property type="evidence" value="ECO:0007669"/>
    <property type="project" value="TreeGrafter"/>
</dbReference>
<dbReference type="PANTHER" id="PTHR33284">
    <property type="entry name" value="RIBOSOMAL PROTEIN L25/GLN-TRNA SYNTHETASE, ANTI-CODON-BINDING DOMAIN-CONTAINING PROTEIN"/>
    <property type="match status" value="1"/>
</dbReference>
<dbReference type="Proteomes" id="UP000029723">
    <property type="component" value="Unassembled WGS sequence"/>
</dbReference>
<evidence type="ECO:0000256" key="5">
    <source>
        <dbReference type="HAMAP-Rule" id="MF_01334"/>
    </source>
</evidence>